<evidence type="ECO:0000313" key="2">
    <source>
        <dbReference type="EMBL" id="KAE9035604.1"/>
    </source>
</evidence>
<accession>A0A6A3MLK4</accession>
<keyword evidence="5" id="KW-1185">Reference proteome</keyword>
<protein>
    <submittedName>
        <fullName evidence="1">Uncharacterized protein</fullName>
    </submittedName>
</protein>
<reference evidence="4 6" key="1">
    <citation type="submission" date="2018-09" db="EMBL/GenBank/DDBJ databases">
        <title>Genomic investigation of the strawberry pathogen Phytophthora fragariae indicates pathogenicity is determined by transcriptional variation in three key races.</title>
        <authorList>
            <person name="Adams T.M."/>
            <person name="Armitage A.D."/>
            <person name="Sobczyk M.K."/>
            <person name="Bates H.J."/>
            <person name="Dunwell J.M."/>
            <person name="Nellist C.F."/>
            <person name="Harrison R.J."/>
        </authorList>
    </citation>
    <scope>NUCLEOTIDE SEQUENCE [LARGE SCALE GENOMIC DNA]</scope>
    <source>
        <strain evidence="2 4">SCRP249</strain>
        <strain evidence="1 6">SCRP324</strain>
        <strain evidence="3 5">SCRP333</strain>
    </source>
</reference>
<dbReference type="EMBL" id="QXFV01000505">
    <property type="protein sequence ID" value="KAE9035604.1"/>
    <property type="molecule type" value="Genomic_DNA"/>
</dbReference>
<evidence type="ECO:0000313" key="5">
    <source>
        <dbReference type="Proteomes" id="UP000434957"/>
    </source>
</evidence>
<evidence type="ECO:0000313" key="3">
    <source>
        <dbReference type="EMBL" id="KAE9337965.1"/>
    </source>
</evidence>
<dbReference type="AlphaFoldDB" id="A0A6A3MLK4"/>
<evidence type="ECO:0000313" key="6">
    <source>
        <dbReference type="Proteomes" id="UP000435112"/>
    </source>
</evidence>
<dbReference type="EMBL" id="QXFT01000683">
    <property type="protein sequence ID" value="KAE9337965.1"/>
    <property type="molecule type" value="Genomic_DNA"/>
</dbReference>
<gene>
    <name evidence="2" type="ORF">PR001_g9232</name>
    <name evidence="1" type="ORF">PR002_g9488</name>
    <name evidence="3" type="ORF">PR003_g11746</name>
</gene>
<sequence>MPRARCASLSRLIRGRRSTCAIPTCVAPAVGVHSADDLAGSGRLLSPREHGIHLRALSRRVWPHRHLAVCVPSSQGGKTDCCAEERDSAPGGTTLCGQWLPSRRPPRGIRE</sequence>
<dbReference type="Proteomes" id="UP000434957">
    <property type="component" value="Unassembled WGS sequence"/>
</dbReference>
<proteinExistence type="predicted"/>
<comment type="caution">
    <text evidence="1">The sequence shown here is derived from an EMBL/GenBank/DDBJ whole genome shotgun (WGS) entry which is preliminary data.</text>
</comment>
<dbReference type="EMBL" id="QXFU01000509">
    <property type="protein sequence ID" value="KAE9031827.1"/>
    <property type="molecule type" value="Genomic_DNA"/>
</dbReference>
<dbReference type="Proteomes" id="UP000435112">
    <property type="component" value="Unassembled WGS sequence"/>
</dbReference>
<evidence type="ECO:0000313" key="4">
    <source>
        <dbReference type="Proteomes" id="UP000429607"/>
    </source>
</evidence>
<name>A0A6A3MLK4_9STRA</name>
<organism evidence="1 6">
    <name type="scientific">Phytophthora rubi</name>
    <dbReference type="NCBI Taxonomy" id="129364"/>
    <lineage>
        <taxon>Eukaryota</taxon>
        <taxon>Sar</taxon>
        <taxon>Stramenopiles</taxon>
        <taxon>Oomycota</taxon>
        <taxon>Peronosporomycetes</taxon>
        <taxon>Peronosporales</taxon>
        <taxon>Peronosporaceae</taxon>
        <taxon>Phytophthora</taxon>
    </lineage>
</organism>
<dbReference type="Proteomes" id="UP000429607">
    <property type="component" value="Unassembled WGS sequence"/>
</dbReference>
<evidence type="ECO:0000313" key="1">
    <source>
        <dbReference type="EMBL" id="KAE9031827.1"/>
    </source>
</evidence>